<dbReference type="EMBL" id="HBUE01283500">
    <property type="protein sequence ID" value="CAG6570310.1"/>
    <property type="molecule type" value="Transcribed_RNA"/>
</dbReference>
<dbReference type="EMBL" id="HBUE01283503">
    <property type="protein sequence ID" value="CAG6570312.1"/>
    <property type="molecule type" value="Transcribed_RNA"/>
</dbReference>
<dbReference type="EMBL" id="HBUE01177941">
    <property type="protein sequence ID" value="CAG6518768.1"/>
    <property type="molecule type" value="Transcribed_RNA"/>
</dbReference>
<dbReference type="EMBL" id="HBUE01047709">
    <property type="protein sequence ID" value="CAG6463308.1"/>
    <property type="molecule type" value="Transcribed_RNA"/>
</dbReference>
<feature type="region of interest" description="Disordered" evidence="1">
    <location>
        <begin position="1"/>
        <end position="104"/>
    </location>
</feature>
<dbReference type="EMBL" id="HBUE01283509">
    <property type="protein sequence ID" value="CAG6570316.1"/>
    <property type="molecule type" value="Transcribed_RNA"/>
</dbReference>
<dbReference type="EMBL" id="HBUE01177944">
    <property type="protein sequence ID" value="CAG6518770.1"/>
    <property type="molecule type" value="Transcribed_RNA"/>
</dbReference>
<evidence type="ECO:0000256" key="1">
    <source>
        <dbReference type="SAM" id="MobiDB-lite"/>
    </source>
</evidence>
<protein>
    <submittedName>
        <fullName evidence="2">(northern house mosquito) hypothetical protein</fullName>
    </submittedName>
</protein>
<dbReference type="EMBL" id="HBUE01177948">
    <property type="protein sequence ID" value="CAG6518772.1"/>
    <property type="molecule type" value="Transcribed_RNA"/>
</dbReference>
<feature type="compositionally biased region" description="Low complexity" evidence="1">
    <location>
        <begin position="53"/>
        <end position="64"/>
    </location>
</feature>
<sequence length="104" mass="11657">MAATWHTSTWDTSRRAPPPPRGVSKWLTINNSTHPPPSNHNRRHQPMTGGRSTGTTWPTTHAPTSNGANKKRERRAHESNANQLAVGGKPQFNYYSHNYPDFSV</sequence>
<name>A0A8D8DVN9_CULPI</name>
<evidence type="ECO:0000313" key="2">
    <source>
        <dbReference type="EMBL" id="CAG6518768.1"/>
    </source>
</evidence>
<reference evidence="2" key="1">
    <citation type="submission" date="2021-05" db="EMBL/GenBank/DDBJ databases">
        <authorList>
            <person name="Alioto T."/>
            <person name="Alioto T."/>
            <person name="Gomez Garrido J."/>
        </authorList>
    </citation>
    <scope>NUCLEOTIDE SEQUENCE</scope>
</reference>
<dbReference type="EMBL" id="HBUE01283507">
    <property type="protein sequence ID" value="CAG6570314.1"/>
    <property type="molecule type" value="Transcribed_RNA"/>
</dbReference>
<dbReference type="AlphaFoldDB" id="A0A8D8DVN9"/>
<accession>A0A8D8DVN9</accession>
<dbReference type="EMBL" id="HBUE01047710">
    <property type="protein sequence ID" value="CAG6463310.1"/>
    <property type="molecule type" value="Transcribed_RNA"/>
</dbReference>
<dbReference type="EMBL" id="HBUE01047711">
    <property type="protein sequence ID" value="CAG6463312.1"/>
    <property type="molecule type" value="Transcribed_RNA"/>
</dbReference>
<organism evidence="2">
    <name type="scientific">Culex pipiens</name>
    <name type="common">House mosquito</name>
    <dbReference type="NCBI Taxonomy" id="7175"/>
    <lineage>
        <taxon>Eukaryota</taxon>
        <taxon>Metazoa</taxon>
        <taxon>Ecdysozoa</taxon>
        <taxon>Arthropoda</taxon>
        <taxon>Hexapoda</taxon>
        <taxon>Insecta</taxon>
        <taxon>Pterygota</taxon>
        <taxon>Neoptera</taxon>
        <taxon>Endopterygota</taxon>
        <taxon>Diptera</taxon>
        <taxon>Nematocera</taxon>
        <taxon>Culicoidea</taxon>
        <taxon>Culicidae</taxon>
        <taxon>Culicinae</taxon>
        <taxon>Culicini</taxon>
        <taxon>Culex</taxon>
        <taxon>Culex</taxon>
    </lineage>
</organism>
<dbReference type="EMBL" id="HBUE01177950">
    <property type="protein sequence ID" value="CAG6518774.1"/>
    <property type="molecule type" value="Transcribed_RNA"/>
</dbReference>
<feature type="compositionally biased region" description="Polar residues" evidence="1">
    <location>
        <begin position="1"/>
        <end position="11"/>
    </location>
</feature>
<proteinExistence type="predicted"/>